<protein>
    <submittedName>
        <fullName evidence="2">Adaptor protein</fullName>
    </submittedName>
</protein>
<organism evidence="2 3">
    <name type="scientific">Liquorilactobacillus vini DSM 20605</name>
    <dbReference type="NCBI Taxonomy" id="1133569"/>
    <lineage>
        <taxon>Bacteria</taxon>
        <taxon>Bacillati</taxon>
        <taxon>Bacillota</taxon>
        <taxon>Bacilli</taxon>
        <taxon>Lactobacillales</taxon>
        <taxon>Lactobacillaceae</taxon>
        <taxon>Liquorilactobacillus</taxon>
    </lineage>
</organism>
<comment type="similarity">
    <text evidence="1">Belongs to the MecA family.</text>
</comment>
<dbReference type="STRING" id="1133569.FD21_GL000802"/>
<dbReference type="RefSeq" id="WP_010581242.1">
    <property type="nucleotide sequence ID" value="NZ_AHYZ01000172.1"/>
</dbReference>
<gene>
    <name evidence="2" type="ORF">FD21_GL000802</name>
</gene>
<dbReference type="PANTHER" id="PTHR39161:SF1">
    <property type="entry name" value="ADAPTER PROTEIN MECA 1"/>
    <property type="match status" value="1"/>
</dbReference>
<keyword evidence="3" id="KW-1185">Reference proteome</keyword>
<dbReference type="PANTHER" id="PTHR39161">
    <property type="entry name" value="ADAPTER PROTEIN MECA"/>
    <property type="match status" value="1"/>
</dbReference>
<dbReference type="EMBL" id="AYYX01000021">
    <property type="protein sequence ID" value="KRM88788.1"/>
    <property type="molecule type" value="Genomic_DNA"/>
</dbReference>
<dbReference type="PATRIC" id="fig|1133569.4.peg.871"/>
<dbReference type="Pfam" id="PF05389">
    <property type="entry name" value="MecA"/>
    <property type="match status" value="1"/>
</dbReference>
<accession>A0A0R2CFK2</accession>
<name>A0A0R2CFK2_9LACO</name>
<dbReference type="AlphaFoldDB" id="A0A0R2CFK2"/>
<evidence type="ECO:0000313" key="2">
    <source>
        <dbReference type="EMBL" id="KRM88788.1"/>
    </source>
</evidence>
<dbReference type="eggNOG" id="COG4862">
    <property type="taxonomic scope" value="Bacteria"/>
</dbReference>
<evidence type="ECO:0000313" key="3">
    <source>
        <dbReference type="Proteomes" id="UP000051576"/>
    </source>
</evidence>
<proteinExistence type="inferred from homology"/>
<dbReference type="PIRSF" id="PIRSF029008">
    <property type="entry name" value="MecA"/>
    <property type="match status" value="1"/>
</dbReference>
<evidence type="ECO:0000256" key="1">
    <source>
        <dbReference type="ARBA" id="ARBA00005397"/>
    </source>
</evidence>
<dbReference type="InterPro" id="IPR038471">
    <property type="entry name" value="MecA_C_sf"/>
</dbReference>
<sequence>MEMEKINDNTIRVLLENEDLNERGITVLDLLGNHKEIESFFYSILEEVDVDHEFRENEAVTFQLLPSRNGLELFISKATAKGNKKSGSQTNGDDDAGFSLVNGQTLADYLKNGGLNILKNESEAAIKDDGDGVSGYIDDERFKRQHYVFAFSDFEDFVQLAKALKTDELGSSLYLLNQTLYLDVVFFTEQIEEAEIYDILAVLEEFGKHVSLEHDVLDERGKCLLRSSAFELARYYFK</sequence>
<reference evidence="2 3" key="1">
    <citation type="journal article" date="2015" name="Genome Announc.">
        <title>Expanding the biotechnology potential of lactobacilli through comparative genomics of 213 strains and associated genera.</title>
        <authorList>
            <person name="Sun Z."/>
            <person name="Harris H.M."/>
            <person name="McCann A."/>
            <person name="Guo C."/>
            <person name="Argimon S."/>
            <person name="Zhang W."/>
            <person name="Yang X."/>
            <person name="Jeffery I.B."/>
            <person name="Cooney J.C."/>
            <person name="Kagawa T.F."/>
            <person name="Liu W."/>
            <person name="Song Y."/>
            <person name="Salvetti E."/>
            <person name="Wrobel A."/>
            <person name="Rasinkangas P."/>
            <person name="Parkhill J."/>
            <person name="Rea M.C."/>
            <person name="O'Sullivan O."/>
            <person name="Ritari J."/>
            <person name="Douillard F.P."/>
            <person name="Paul Ross R."/>
            <person name="Yang R."/>
            <person name="Briner A.E."/>
            <person name="Felis G.E."/>
            <person name="de Vos W.M."/>
            <person name="Barrangou R."/>
            <person name="Klaenhammer T.R."/>
            <person name="Caufield P.W."/>
            <person name="Cui Y."/>
            <person name="Zhang H."/>
            <person name="O'Toole P.W."/>
        </authorList>
    </citation>
    <scope>NUCLEOTIDE SEQUENCE [LARGE SCALE GENOMIC DNA]</scope>
    <source>
        <strain evidence="2 3">DSM 20605</strain>
    </source>
</reference>
<comment type="caution">
    <text evidence="2">The sequence shown here is derived from an EMBL/GenBank/DDBJ whole genome shotgun (WGS) entry which is preliminary data.</text>
</comment>
<dbReference type="OrthoDB" id="2360201at2"/>
<dbReference type="Gene3D" id="3.30.70.1950">
    <property type="match status" value="1"/>
</dbReference>
<dbReference type="InterPro" id="IPR008681">
    <property type="entry name" value="Neg-reg_MecA"/>
</dbReference>
<dbReference type="Proteomes" id="UP000051576">
    <property type="component" value="Unassembled WGS sequence"/>
</dbReference>